<keyword evidence="2" id="KW-0175">Coiled coil</keyword>
<dbReference type="PANTHER" id="PTHR33745:SF3">
    <property type="entry name" value="RSBT CO-ANTAGONIST PROTEIN RSBRC"/>
    <property type="match status" value="1"/>
</dbReference>
<dbReference type="Gene3D" id="3.30.750.24">
    <property type="entry name" value="STAS domain"/>
    <property type="match status" value="1"/>
</dbReference>
<proteinExistence type="predicted"/>
<dbReference type="InterPro" id="IPR000700">
    <property type="entry name" value="PAS-assoc_C"/>
</dbReference>
<dbReference type="Proteomes" id="UP000005801">
    <property type="component" value="Unassembled WGS sequence"/>
</dbReference>
<keyword evidence="5" id="KW-0808">Transferase</keyword>
<dbReference type="PANTHER" id="PTHR33745">
    <property type="entry name" value="RSBT ANTAGONIST PROTEIN RSBS-RELATED"/>
    <property type="match status" value="1"/>
</dbReference>
<evidence type="ECO:0000313" key="5">
    <source>
        <dbReference type="EMBL" id="EDM81310.1"/>
    </source>
</evidence>
<dbReference type="NCBIfam" id="TIGR00229">
    <property type="entry name" value="sensory_box"/>
    <property type="match status" value="1"/>
</dbReference>
<evidence type="ECO:0000259" key="4">
    <source>
        <dbReference type="PROSITE" id="PS50113"/>
    </source>
</evidence>
<feature type="coiled-coil region" evidence="2">
    <location>
        <begin position="8"/>
        <end position="38"/>
    </location>
</feature>
<dbReference type="InterPro" id="IPR051932">
    <property type="entry name" value="Bact_StressResp_Reg"/>
</dbReference>
<feature type="domain" description="PAC" evidence="4">
    <location>
        <begin position="110"/>
        <end position="162"/>
    </location>
</feature>
<organism evidence="5 6">
    <name type="scientific">Plesiocystis pacifica SIR-1</name>
    <dbReference type="NCBI Taxonomy" id="391625"/>
    <lineage>
        <taxon>Bacteria</taxon>
        <taxon>Pseudomonadati</taxon>
        <taxon>Myxococcota</taxon>
        <taxon>Polyangia</taxon>
        <taxon>Nannocystales</taxon>
        <taxon>Nannocystaceae</taxon>
        <taxon>Plesiocystis</taxon>
    </lineage>
</organism>
<dbReference type="Gene3D" id="3.30.450.20">
    <property type="entry name" value="PAS domain"/>
    <property type="match status" value="1"/>
</dbReference>
<dbReference type="SUPFAM" id="SSF52091">
    <property type="entry name" value="SpoIIaa-like"/>
    <property type="match status" value="1"/>
</dbReference>
<keyword evidence="6" id="KW-1185">Reference proteome</keyword>
<dbReference type="InterPro" id="IPR002645">
    <property type="entry name" value="STAS_dom"/>
</dbReference>
<name>A6FYN8_9BACT</name>
<dbReference type="GO" id="GO:0016301">
    <property type="term" value="F:kinase activity"/>
    <property type="evidence" value="ECO:0007669"/>
    <property type="project" value="UniProtKB-KW"/>
</dbReference>
<comment type="caution">
    <text evidence="5">The sequence shown here is derived from an EMBL/GenBank/DDBJ whole genome shotgun (WGS) entry which is preliminary data.</text>
</comment>
<evidence type="ECO:0000259" key="3">
    <source>
        <dbReference type="PROSITE" id="PS50112"/>
    </source>
</evidence>
<protein>
    <submittedName>
        <fullName evidence="5">Multi-sensor Signal Transduction Histidine Kinase</fullName>
    </submittedName>
</protein>
<evidence type="ECO:0000313" key="6">
    <source>
        <dbReference type="Proteomes" id="UP000005801"/>
    </source>
</evidence>
<keyword evidence="1" id="KW-0597">Phosphoprotein</keyword>
<dbReference type="PROSITE" id="PS50113">
    <property type="entry name" value="PAC"/>
    <property type="match status" value="1"/>
</dbReference>
<dbReference type="eggNOG" id="COG2202">
    <property type="taxonomic scope" value="Bacteria"/>
</dbReference>
<dbReference type="InterPro" id="IPR036513">
    <property type="entry name" value="STAS_dom_sf"/>
</dbReference>
<feature type="domain" description="PAS" evidence="3">
    <location>
        <begin position="35"/>
        <end position="107"/>
    </location>
</feature>
<dbReference type="AlphaFoldDB" id="A6FYN8"/>
<dbReference type="CDD" id="cd00130">
    <property type="entry name" value="PAS"/>
    <property type="match status" value="1"/>
</dbReference>
<dbReference type="SUPFAM" id="SSF55785">
    <property type="entry name" value="PYP-like sensor domain (PAS domain)"/>
    <property type="match status" value="1"/>
</dbReference>
<dbReference type="InterPro" id="IPR035965">
    <property type="entry name" value="PAS-like_dom_sf"/>
</dbReference>
<accession>A6FYN8</accession>
<keyword evidence="5" id="KW-0418">Kinase</keyword>
<dbReference type="RefSeq" id="WP_006969587.1">
    <property type="nucleotide sequence ID" value="NZ_ABCS01000004.1"/>
</dbReference>
<dbReference type="CDD" id="cd07041">
    <property type="entry name" value="STAS_RsbR_RsbS_like"/>
    <property type="match status" value="1"/>
</dbReference>
<dbReference type="InterPro" id="IPR000014">
    <property type="entry name" value="PAS"/>
</dbReference>
<dbReference type="InterPro" id="IPR001610">
    <property type="entry name" value="PAC"/>
</dbReference>
<dbReference type="InterPro" id="IPR013655">
    <property type="entry name" value="PAS_fold_3"/>
</dbReference>
<dbReference type="SMART" id="SM00086">
    <property type="entry name" value="PAC"/>
    <property type="match status" value="1"/>
</dbReference>
<dbReference type="eggNOG" id="COG1366">
    <property type="taxonomic scope" value="Bacteria"/>
</dbReference>
<dbReference type="STRING" id="391625.PPSIR1_40540"/>
<reference evidence="5 6" key="1">
    <citation type="submission" date="2007-06" db="EMBL/GenBank/DDBJ databases">
        <authorList>
            <person name="Shimkets L."/>
            <person name="Ferriera S."/>
            <person name="Johnson J."/>
            <person name="Kravitz S."/>
            <person name="Beeson K."/>
            <person name="Sutton G."/>
            <person name="Rogers Y.-H."/>
            <person name="Friedman R."/>
            <person name="Frazier M."/>
            <person name="Venter J.C."/>
        </authorList>
    </citation>
    <scope>NUCLEOTIDE SEQUENCE [LARGE SCALE GENOMIC DNA]</scope>
    <source>
        <strain evidence="5 6">SIR-1</strain>
    </source>
</reference>
<sequence length="297" mass="33585">MNTSGENAAELEALRAELAARDAELQQLRTEFEEVQTRFDLILAATNDGVWNWHPNTGEVQFSSRWKGMLGFEADELPDTTDSFFGRVHPEDLPRVELAIDAHLSRREPYEVEFRMRSKGGVWRTIVARGQGEWDEDGQAIRMAGTHTDVTERRLQERERERAAALIAEQRDTINALGVPILQVWRGILCLPVIGAVHDERANSMISTLLERVTQSETQFVILDLTAAEFHPQTAQHLSRMNRALLLVGTRIIFCGISPKMALTLTDLGVDLGDAPTFRDLDNSLRACLLYMREMDE</sequence>
<dbReference type="Pfam" id="PF01740">
    <property type="entry name" value="STAS"/>
    <property type="match status" value="1"/>
</dbReference>
<gene>
    <name evidence="5" type="ORF">PPSIR1_40540</name>
</gene>
<dbReference type="PROSITE" id="PS50112">
    <property type="entry name" value="PAS"/>
    <property type="match status" value="1"/>
</dbReference>
<evidence type="ECO:0000256" key="1">
    <source>
        <dbReference type="ARBA" id="ARBA00022553"/>
    </source>
</evidence>
<dbReference type="EMBL" id="ABCS01000004">
    <property type="protein sequence ID" value="EDM81310.1"/>
    <property type="molecule type" value="Genomic_DNA"/>
</dbReference>
<evidence type="ECO:0000256" key="2">
    <source>
        <dbReference type="SAM" id="Coils"/>
    </source>
</evidence>
<dbReference type="OrthoDB" id="5503776at2"/>
<dbReference type="SMART" id="SM00091">
    <property type="entry name" value="PAS"/>
    <property type="match status" value="1"/>
</dbReference>
<dbReference type="Pfam" id="PF08447">
    <property type="entry name" value="PAS_3"/>
    <property type="match status" value="1"/>
</dbReference>